<evidence type="ECO:0000256" key="1">
    <source>
        <dbReference type="SAM" id="MobiDB-lite"/>
    </source>
</evidence>
<reference evidence="2 3" key="1">
    <citation type="submission" date="2014-04" db="EMBL/GenBank/DDBJ databases">
        <title>Evolutionary Origins and Diversification of the Mycorrhizal Mutualists.</title>
        <authorList>
            <consortium name="DOE Joint Genome Institute"/>
            <consortium name="Mycorrhizal Genomics Consortium"/>
            <person name="Kohler A."/>
            <person name="Kuo A."/>
            <person name="Nagy L.G."/>
            <person name="Floudas D."/>
            <person name="Copeland A."/>
            <person name="Barry K.W."/>
            <person name="Cichocki N."/>
            <person name="Veneault-Fourrey C."/>
            <person name="LaButti K."/>
            <person name="Lindquist E.A."/>
            <person name="Lipzen A."/>
            <person name="Lundell T."/>
            <person name="Morin E."/>
            <person name="Murat C."/>
            <person name="Riley R."/>
            <person name="Ohm R."/>
            <person name="Sun H."/>
            <person name="Tunlid A."/>
            <person name="Henrissat B."/>
            <person name="Grigoriev I.V."/>
            <person name="Hibbett D.S."/>
            <person name="Martin F."/>
        </authorList>
    </citation>
    <scope>NUCLEOTIDE SEQUENCE [LARGE SCALE GENOMIC DNA]</scope>
    <source>
        <strain evidence="2 3">Koide BX008</strain>
    </source>
</reference>
<dbReference type="EMBL" id="KN818248">
    <property type="protein sequence ID" value="KIL64638.1"/>
    <property type="molecule type" value="Genomic_DNA"/>
</dbReference>
<feature type="compositionally biased region" description="Polar residues" evidence="1">
    <location>
        <begin position="1"/>
        <end position="12"/>
    </location>
</feature>
<protein>
    <submittedName>
        <fullName evidence="2">Uncharacterized protein</fullName>
    </submittedName>
</protein>
<sequence>MDSSETALSVPSTLRGATVRTAEGNDFSNTGRDTIKITVQNINIDRRPVTPDSEQAVEDNEDPQPVFGSWFQYHICPMVLALTPSFQT</sequence>
<accession>A0A0C2X7B9</accession>
<gene>
    <name evidence="2" type="ORF">M378DRAFT_582430</name>
</gene>
<feature type="region of interest" description="Disordered" evidence="1">
    <location>
        <begin position="1"/>
        <end position="31"/>
    </location>
</feature>
<evidence type="ECO:0000313" key="3">
    <source>
        <dbReference type="Proteomes" id="UP000054549"/>
    </source>
</evidence>
<name>A0A0C2X7B9_AMAMK</name>
<keyword evidence="3" id="KW-1185">Reference proteome</keyword>
<dbReference type="HOGENOM" id="CLU_2468570_0_0_1"/>
<evidence type="ECO:0000313" key="2">
    <source>
        <dbReference type="EMBL" id="KIL64638.1"/>
    </source>
</evidence>
<organism evidence="2 3">
    <name type="scientific">Amanita muscaria (strain Koide BX008)</name>
    <dbReference type="NCBI Taxonomy" id="946122"/>
    <lineage>
        <taxon>Eukaryota</taxon>
        <taxon>Fungi</taxon>
        <taxon>Dikarya</taxon>
        <taxon>Basidiomycota</taxon>
        <taxon>Agaricomycotina</taxon>
        <taxon>Agaricomycetes</taxon>
        <taxon>Agaricomycetidae</taxon>
        <taxon>Agaricales</taxon>
        <taxon>Pluteineae</taxon>
        <taxon>Amanitaceae</taxon>
        <taxon>Amanita</taxon>
    </lineage>
</organism>
<proteinExistence type="predicted"/>
<dbReference type="AlphaFoldDB" id="A0A0C2X7B9"/>
<dbReference type="Proteomes" id="UP000054549">
    <property type="component" value="Unassembled WGS sequence"/>
</dbReference>
<dbReference type="InParanoid" id="A0A0C2X7B9"/>